<proteinExistence type="predicted"/>
<gene>
    <name evidence="3" type="primary">LOC105892042</name>
</gene>
<dbReference type="GO" id="GO:0005576">
    <property type="term" value="C:extracellular region"/>
    <property type="evidence" value="ECO:0007669"/>
    <property type="project" value="InterPro"/>
</dbReference>
<dbReference type="GeneID" id="105892042"/>
<sequence>MKFALVAVLVVLALAHGNEAADADIEKLTQFFTDLSSKLTSSTQELVEALKTHEIAAQAQTYLQDSKTQLEPLAEKIQAQIKPLAASMEEQLKPLAESVQAQFKPLADSLQAQMEDILKKLVEQTKAIGQ</sequence>
<dbReference type="InterPro" id="IPR006801">
    <property type="entry name" value="ApoA-II"/>
</dbReference>
<dbReference type="GO" id="GO:0006869">
    <property type="term" value="P:lipid transport"/>
    <property type="evidence" value="ECO:0007669"/>
    <property type="project" value="InterPro"/>
</dbReference>
<feature type="signal peptide" evidence="1">
    <location>
        <begin position="1"/>
        <end position="20"/>
    </location>
</feature>
<dbReference type="SUPFAM" id="SSF58113">
    <property type="entry name" value="Apolipoprotein A-I"/>
    <property type="match status" value="1"/>
</dbReference>
<evidence type="ECO:0000256" key="1">
    <source>
        <dbReference type="SAM" id="SignalP"/>
    </source>
</evidence>
<dbReference type="Proteomes" id="UP000515152">
    <property type="component" value="Chromosome 19"/>
</dbReference>
<keyword evidence="2" id="KW-1185">Reference proteome</keyword>
<dbReference type="GO" id="GO:0042157">
    <property type="term" value="P:lipoprotein metabolic process"/>
    <property type="evidence" value="ECO:0007669"/>
    <property type="project" value="InterPro"/>
</dbReference>
<reference evidence="3" key="1">
    <citation type="submission" date="2025-08" db="UniProtKB">
        <authorList>
            <consortium name="RefSeq"/>
        </authorList>
    </citation>
    <scope>IDENTIFICATION</scope>
</reference>
<dbReference type="Gene3D" id="6.10.250.100">
    <property type="match status" value="1"/>
</dbReference>
<evidence type="ECO:0000313" key="2">
    <source>
        <dbReference type="Proteomes" id="UP000515152"/>
    </source>
</evidence>
<evidence type="ECO:0000313" key="3">
    <source>
        <dbReference type="RefSeq" id="XP_012673715.1"/>
    </source>
</evidence>
<name>A0A6P3VKM9_CLUHA</name>
<dbReference type="Pfam" id="PF04711">
    <property type="entry name" value="ApoA-II"/>
    <property type="match status" value="1"/>
</dbReference>
<dbReference type="AlphaFoldDB" id="A0A6P3VKM9"/>
<accession>A0A6P3VKM9</accession>
<dbReference type="OrthoDB" id="8446556at2759"/>
<dbReference type="RefSeq" id="XP_012673715.1">
    <property type="nucleotide sequence ID" value="XM_012818261.3"/>
</dbReference>
<dbReference type="GO" id="GO:0008289">
    <property type="term" value="F:lipid binding"/>
    <property type="evidence" value="ECO:0007669"/>
    <property type="project" value="InterPro"/>
</dbReference>
<dbReference type="KEGG" id="char:105892042"/>
<protein>
    <submittedName>
        <fullName evidence="3">Type-4 ice-structuring protein LS-12-like</fullName>
    </submittedName>
</protein>
<organism evidence="2 3">
    <name type="scientific">Clupea harengus</name>
    <name type="common">Atlantic herring</name>
    <dbReference type="NCBI Taxonomy" id="7950"/>
    <lineage>
        <taxon>Eukaryota</taxon>
        <taxon>Metazoa</taxon>
        <taxon>Chordata</taxon>
        <taxon>Craniata</taxon>
        <taxon>Vertebrata</taxon>
        <taxon>Euteleostomi</taxon>
        <taxon>Actinopterygii</taxon>
        <taxon>Neopterygii</taxon>
        <taxon>Teleostei</taxon>
        <taxon>Clupei</taxon>
        <taxon>Clupeiformes</taxon>
        <taxon>Clupeoidei</taxon>
        <taxon>Clupeidae</taxon>
        <taxon>Clupea</taxon>
    </lineage>
</organism>
<feature type="chain" id="PRO_5027775149" evidence="1">
    <location>
        <begin position="21"/>
        <end position="130"/>
    </location>
</feature>
<keyword evidence="1" id="KW-0732">Signal</keyword>